<dbReference type="AlphaFoldDB" id="A0A286RHD5"/>
<dbReference type="EMBL" id="CP018477">
    <property type="protein sequence ID" value="ASV75360.1"/>
    <property type="molecule type" value="Genomic_DNA"/>
</dbReference>
<dbReference type="Proteomes" id="UP000215086">
    <property type="component" value="Chromosome"/>
</dbReference>
<proteinExistence type="predicted"/>
<feature type="compositionally biased region" description="Basic and acidic residues" evidence="1">
    <location>
        <begin position="46"/>
        <end position="70"/>
    </location>
</feature>
<gene>
    <name evidence="2" type="ORF">THTE_2758</name>
</gene>
<evidence type="ECO:0000313" key="3">
    <source>
        <dbReference type="Proteomes" id="UP000215086"/>
    </source>
</evidence>
<sequence>MTHISVPRISVGGIHASLFRVQLTRKIPLFLVSSTAAFLEADKLREQERERVGEPEGKDASPTLSKREAGVVRASYRCQQGKQTARGTASARSIRLPQTGQIDVPFCVAVAPQQLLLSIYWNSSICPQRTHDAANFSAAGGCPHDGGRQYP</sequence>
<reference evidence="2 3" key="1">
    <citation type="journal article" name="Front. Microbiol.">
        <title>Sugar Metabolism of the First Thermophilic Planctomycete Thermogutta terrifontis: Comparative Genomic and Transcriptomic Approaches.</title>
        <authorList>
            <person name="Elcheninov A.G."/>
            <person name="Menzel P."/>
            <person name="Gudbergsdottir S.R."/>
            <person name="Slesarev A.I."/>
            <person name="Kadnikov V.V."/>
            <person name="Krogh A."/>
            <person name="Bonch-Osmolovskaya E.A."/>
            <person name="Peng X."/>
            <person name="Kublanov I.V."/>
        </authorList>
    </citation>
    <scope>NUCLEOTIDE SEQUENCE [LARGE SCALE GENOMIC DNA]</scope>
    <source>
        <strain evidence="2 3">R1</strain>
    </source>
</reference>
<dbReference type="KEGG" id="ttf:THTE_2758"/>
<accession>A0A286RHD5</accession>
<feature type="region of interest" description="Disordered" evidence="1">
    <location>
        <begin position="46"/>
        <end position="75"/>
    </location>
</feature>
<evidence type="ECO:0000313" key="2">
    <source>
        <dbReference type="EMBL" id="ASV75360.1"/>
    </source>
</evidence>
<organism evidence="2 3">
    <name type="scientific">Thermogutta terrifontis</name>
    <dbReference type="NCBI Taxonomy" id="1331910"/>
    <lineage>
        <taxon>Bacteria</taxon>
        <taxon>Pseudomonadati</taxon>
        <taxon>Planctomycetota</taxon>
        <taxon>Planctomycetia</taxon>
        <taxon>Pirellulales</taxon>
        <taxon>Thermoguttaceae</taxon>
        <taxon>Thermogutta</taxon>
    </lineage>
</organism>
<evidence type="ECO:0000256" key="1">
    <source>
        <dbReference type="SAM" id="MobiDB-lite"/>
    </source>
</evidence>
<name>A0A286RHD5_9BACT</name>
<protein>
    <submittedName>
        <fullName evidence="2">Uncharacterized protein</fullName>
    </submittedName>
</protein>
<keyword evidence="3" id="KW-1185">Reference proteome</keyword>